<dbReference type="PANTHER" id="PTHR46101:SF9">
    <property type="entry name" value="HISTIDINE DECARBOXYLASE"/>
    <property type="match status" value="1"/>
</dbReference>
<dbReference type="InterPro" id="IPR015424">
    <property type="entry name" value="PyrdxlP-dep_Trfase"/>
</dbReference>
<evidence type="ECO:0000256" key="4">
    <source>
        <dbReference type="ARBA" id="ARBA00022898"/>
    </source>
</evidence>
<dbReference type="InterPro" id="IPR051151">
    <property type="entry name" value="Group_II_Decarboxylase"/>
</dbReference>
<reference evidence="7" key="2">
    <citation type="journal article" date="2024" name="Plant">
        <title>Genomic evolution and insights into agronomic trait innovations of Sesamum species.</title>
        <authorList>
            <person name="Miao H."/>
            <person name="Wang L."/>
            <person name="Qu L."/>
            <person name="Liu H."/>
            <person name="Sun Y."/>
            <person name="Le M."/>
            <person name="Wang Q."/>
            <person name="Wei S."/>
            <person name="Zheng Y."/>
            <person name="Lin W."/>
            <person name="Duan Y."/>
            <person name="Cao H."/>
            <person name="Xiong S."/>
            <person name="Wang X."/>
            <person name="Wei L."/>
            <person name="Li C."/>
            <person name="Ma Q."/>
            <person name="Ju M."/>
            <person name="Zhao R."/>
            <person name="Li G."/>
            <person name="Mu C."/>
            <person name="Tian Q."/>
            <person name="Mei H."/>
            <person name="Zhang T."/>
            <person name="Gao T."/>
            <person name="Zhang H."/>
        </authorList>
    </citation>
    <scope>NUCLEOTIDE SEQUENCE</scope>
    <source>
        <strain evidence="7">G02</strain>
    </source>
</reference>
<gene>
    <name evidence="7" type="ORF">Sradi_6788800</name>
</gene>
<name>A0AAW2JU07_SESRA</name>
<evidence type="ECO:0000313" key="7">
    <source>
        <dbReference type="EMBL" id="KAL0297367.1"/>
    </source>
</evidence>
<dbReference type="Pfam" id="PF00282">
    <property type="entry name" value="Pyridoxal_deC"/>
    <property type="match status" value="1"/>
</dbReference>
<dbReference type="GO" id="GO:0019752">
    <property type="term" value="P:carboxylic acid metabolic process"/>
    <property type="evidence" value="ECO:0007669"/>
    <property type="project" value="InterPro"/>
</dbReference>
<dbReference type="EMBL" id="JACGWJ010000032">
    <property type="protein sequence ID" value="KAL0297367.1"/>
    <property type="molecule type" value="Genomic_DNA"/>
</dbReference>
<dbReference type="AlphaFoldDB" id="A0AAW2JU07"/>
<protein>
    <submittedName>
        <fullName evidence="7">Serine decarboxylase</fullName>
    </submittedName>
</protein>
<dbReference type="InterPro" id="IPR015421">
    <property type="entry name" value="PyrdxlP-dep_Trfase_major"/>
</dbReference>
<proteinExistence type="inferred from homology"/>
<evidence type="ECO:0000256" key="5">
    <source>
        <dbReference type="ARBA" id="ARBA00023239"/>
    </source>
</evidence>
<accession>A0AAW2JU07</accession>
<dbReference type="PANTHER" id="PTHR46101">
    <property type="match status" value="1"/>
</dbReference>
<dbReference type="Gene3D" id="3.40.640.10">
    <property type="entry name" value="Type I PLP-dependent aspartate aminotransferase-like (Major domain)"/>
    <property type="match status" value="1"/>
</dbReference>
<keyword evidence="4 6" id="KW-0663">Pyridoxal phosphate</keyword>
<dbReference type="InterPro" id="IPR002129">
    <property type="entry name" value="PyrdxlP-dep_de-COase"/>
</dbReference>
<organism evidence="7">
    <name type="scientific">Sesamum radiatum</name>
    <name type="common">Black benniseed</name>
    <dbReference type="NCBI Taxonomy" id="300843"/>
    <lineage>
        <taxon>Eukaryota</taxon>
        <taxon>Viridiplantae</taxon>
        <taxon>Streptophyta</taxon>
        <taxon>Embryophyta</taxon>
        <taxon>Tracheophyta</taxon>
        <taxon>Spermatophyta</taxon>
        <taxon>Magnoliopsida</taxon>
        <taxon>eudicotyledons</taxon>
        <taxon>Gunneridae</taxon>
        <taxon>Pentapetalae</taxon>
        <taxon>asterids</taxon>
        <taxon>lamiids</taxon>
        <taxon>Lamiales</taxon>
        <taxon>Pedaliaceae</taxon>
        <taxon>Sesamum</taxon>
    </lineage>
</organism>
<keyword evidence="5 6" id="KW-0456">Lyase</keyword>
<evidence type="ECO:0000256" key="3">
    <source>
        <dbReference type="ARBA" id="ARBA00022793"/>
    </source>
</evidence>
<reference evidence="7" key="1">
    <citation type="submission" date="2020-06" db="EMBL/GenBank/DDBJ databases">
        <authorList>
            <person name="Li T."/>
            <person name="Hu X."/>
            <person name="Zhang T."/>
            <person name="Song X."/>
            <person name="Zhang H."/>
            <person name="Dai N."/>
            <person name="Sheng W."/>
            <person name="Hou X."/>
            <person name="Wei L."/>
        </authorList>
    </citation>
    <scope>NUCLEOTIDE SEQUENCE</scope>
    <source>
        <strain evidence="7">G02</strain>
        <tissue evidence="7">Leaf</tissue>
    </source>
</reference>
<dbReference type="GO" id="GO:0016831">
    <property type="term" value="F:carboxy-lyase activity"/>
    <property type="evidence" value="ECO:0007669"/>
    <property type="project" value="UniProtKB-KW"/>
</dbReference>
<dbReference type="GO" id="GO:0030170">
    <property type="term" value="F:pyridoxal phosphate binding"/>
    <property type="evidence" value="ECO:0007669"/>
    <property type="project" value="InterPro"/>
</dbReference>
<keyword evidence="3" id="KW-0210">Decarboxylase</keyword>
<dbReference type="SUPFAM" id="SSF53383">
    <property type="entry name" value="PLP-dependent transferases"/>
    <property type="match status" value="1"/>
</dbReference>
<sequence>MTNLAIIPSVVIDEKECNEDKKLANVFAVVEVEPSEEGALDRRKCLNKIITEFQEHEIDMDECWGYITNGGAKSNLHALLLGRELLPDGILYKSRESHYSIFKAARTYRMGSKIIGTLTTGEMDCNDLRAKLILNKDKPAIINVNIGTTFKGAIDDLDLVIKTLDECGFLDDRFYIHCNVLWTYNPFS</sequence>
<comment type="caution">
    <text evidence="7">The sequence shown here is derived from an EMBL/GenBank/DDBJ whole genome shotgun (WGS) entry which is preliminary data.</text>
</comment>
<evidence type="ECO:0000256" key="6">
    <source>
        <dbReference type="RuleBase" id="RU000382"/>
    </source>
</evidence>
<evidence type="ECO:0000256" key="1">
    <source>
        <dbReference type="ARBA" id="ARBA00001933"/>
    </source>
</evidence>
<comment type="similarity">
    <text evidence="2 6">Belongs to the group II decarboxylase family.</text>
</comment>
<comment type="cofactor">
    <cofactor evidence="1 6">
        <name>pyridoxal 5'-phosphate</name>
        <dbReference type="ChEBI" id="CHEBI:597326"/>
    </cofactor>
</comment>
<evidence type="ECO:0000256" key="2">
    <source>
        <dbReference type="ARBA" id="ARBA00009533"/>
    </source>
</evidence>